<proteinExistence type="predicted"/>
<gene>
    <name evidence="1" type="ORF">LTS18_012114</name>
</gene>
<sequence length="248" mass="27283">VIYVDPGVGQWGLENFLVAIGGDVIEVVSPTKLGTTAGRQLEKRGDGGYMIIMQTEDARARRKFIEEKKLAKVIWTHEGKESVAVQYHPKGIKGGVIPELDSHDATSSNPKPLTTRFSPWHACGRDYDAYSAGMKRHADLSLVGCVCRLTPGDNDGESASRQWEDIFGVPRSRDLVAFTNARLGFIRGEGGKPEGIMSITIAVKGQKRFDGILERASQMGLCREGWIDMVGVRWYFTHAGEETSASRL</sequence>
<dbReference type="Proteomes" id="UP001186974">
    <property type="component" value="Unassembled WGS sequence"/>
</dbReference>
<reference evidence="1" key="1">
    <citation type="submission" date="2024-09" db="EMBL/GenBank/DDBJ databases">
        <title>Black Yeasts Isolated from many extreme environments.</title>
        <authorList>
            <person name="Coleine C."/>
            <person name="Stajich J.E."/>
            <person name="Selbmann L."/>
        </authorList>
    </citation>
    <scope>NUCLEOTIDE SEQUENCE</scope>
    <source>
        <strain evidence="1">CCFEE 5737</strain>
    </source>
</reference>
<evidence type="ECO:0000313" key="2">
    <source>
        <dbReference type="Proteomes" id="UP001186974"/>
    </source>
</evidence>
<protein>
    <submittedName>
        <fullName evidence="1">Uncharacterized protein</fullName>
    </submittedName>
</protein>
<dbReference type="EMBL" id="JAWDJW010000358">
    <property type="protein sequence ID" value="KAK3080900.1"/>
    <property type="molecule type" value="Genomic_DNA"/>
</dbReference>
<keyword evidence="2" id="KW-1185">Reference proteome</keyword>
<evidence type="ECO:0000313" key="1">
    <source>
        <dbReference type="EMBL" id="KAK3080900.1"/>
    </source>
</evidence>
<accession>A0ACC3DWF2</accession>
<feature type="non-terminal residue" evidence="1">
    <location>
        <position position="1"/>
    </location>
</feature>
<name>A0ACC3DWF2_9PEZI</name>
<comment type="caution">
    <text evidence="1">The sequence shown here is derived from an EMBL/GenBank/DDBJ whole genome shotgun (WGS) entry which is preliminary data.</text>
</comment>
<organism evidence="1 2">
    <name type="scientific">Coniosporium uncinatum</name>
    <dbReference type="NCBI Taxonomy" id="93489"/>
    <lineage>
        <taxon>Eukaryota</taxon>
        <taxon>Fungi</taxon>
        <taxon>Dikarya</taxon>
        <taxon>Ascomycota</taxon>
        <taxon>Pezizomycotina</taxon>
        <taxon>Dothideomycetes</taxon>
        <taxon>Dothideomycetes incertae sedis</taxon>
        <taxon>Coniosporium</taxon>
    </lineage>
</organism>